<dbReference type="SUPFAM" id="SSF53474">
    <property type="entry name" value="alpha/beta-Hydrolases"/>
    <property type="match status" value="1"/>
</dbReference>
<dbReference type="Pfam" id="PF00930">
    <property type="entry name" value="DPPIV_N"/>
    <property type="match status" value="1"/>
</dbReference>
<evidence type="ECO:0000259" key="3">
    <source>
        <dbReference type="Pfam" id="PF00930"/>
    </source>
</evidence>
<feature type="signal peptide" evidence="1">
    <location>
        <begin position="1"/>
        <end position="19"/>
    </location>
</feature>
<comment type="caution">
    <text evidence="4">The sequence shown here is derived from an EMBL/GenBank/DDBJ whole genome shotgun (WGS) entry which is preliminary data.</text>
</comment>
<sequence>MKKVSLLFVWLSLAIGAWAQQSPLSVDYIMRDPKWMGTQPSEIAWSEDSKRIYFQWNPEQAEADSLYSITTTDFSPKKLDKAQRMALPSRWGTYNASKRTKLIIENNTLFALDCASGKRTLLVKSAEPISNPQFGKNEQRIVFQRSNNLFVLDRKTGVLEQITQFKSGQDKPEKKEELSAQDQWLVEQQQFLLETIKEANRKEALEEITKNPSPEPYPLPIFIGNKRITSIQISPDERFVSYLLIQSPNSKNTIVPNYVTESGYTEDINARSKVGGPQWTTELFLFDTQTQKNFTIKADGLSGLKDIPSYYKEYPNRKIDSTQTRGLIYGSPIWDEKGQRAIVELKAMDNKDRWIALLNTADGSLRQLDRQHDEAWIGGPGISSWGVGGDLGWMPDQQHIWFQSEESGYSHLYTLNVASGKKNALTSGQYEVFDPQISKDKKFWYFTSSEDHPGIRHFYKMPINGGKSVKITSMKGNNEVSLSPDEKWLAIRYSYSNVPWELYVQENKAGATARKITDGQSEAFKAYPWRDPEMVTFKAQDGTTVHARLYKPKEAAESRPAVIFVHGAGYLQNVHYWWSSYFREYMFHNLLADMGYTVLDIDYRASSGYGRDFRTGIYRHMGGKDLSDQVDGAKYLIANHGVNAENIGIYGGSYGGFITLMALFTQPDVFASGAALRSVTDWAHYNHGYTSNILNTPVEDSIAYAKSSPIYFAEGLQGDLLICHGMVDTNVHFSDVVRLAQRLIELKKDNWEMAVYPVENHGFVEPASWTDEYKRILKLFEETLK</sequence>
<dbReference type="InterPro" id="IPR001375">
    <property type="entry name" value="Peptidase_S9_cat"/>
</dbReference>
<feature type="domain" description="Peptidase S9 prolyl oligopeptidase catalytic" evidence="2">
    <location>
        <begin position="589"/>
        <end position="785"/>
    </location>
</feature>
<name>A0ABT8F5Y7_9BACT</name>
<keyword evidence="5" id="KW-1185">Reference proteome</keyword>
<dbReference type="Pfam" id="PF00326">
    <property type="entry name" value="Peptidase_S9"/>
    <property type="match status" value="1"/>
</dbReference>
<dbReference type="Proteomes" id="UP001168552">
    <property type="component" value="Unassembled WGS sequence"/>
</dbReference>
<dbReference type="PANTHER" id="PTHR11731:SF193">
    <property type="entry name" value="DIPEPTIDYL PEPTIDASE 9"/>
    <property type="match status" value="1"/>
</dbReference>
<organism evidence="4 5">
    <name type="scientific">Shiella aurantiaca</name>
    <dbReference type="NCBI Taxonomy" id="3058365"/>
    <lineage>
        <taxon>Bacteria</taxon>
        <taxon>Pseudomonadati</taxon>
        <taxon>Bacteroidota</taxon>
        <taxon>Cytophagia</taxon>
        <taxon>Cytophagales</taxon>
        <taxon>Shiellaceae</taxon>
        <taxon>Shiella</taxon>
    </lineage>
</organism>
<protein>
    <submittedName>
        <fullName evidence="4">Prolyl oligopeptidase family serine peptidase</fullName>
    </submittedName>
</protein>
<dbReference type="SUPFAM" id="SSF82171">
    <property type="entry name" value="DPP6 N-terminal domain-like"/>
    <property type="match status" value="1"/>
</dbReference>
<dbReference type="Gene3D" id="2.140.10.30">
    <property type="entry name" value="Dipeptidylpeptidase IV, N-terminal domain"/>
    <property type="match status" value="2"/>
</dbReference>
<dbReference type="PANTHER" id="PTHR11731">
    <property type="entry name" value="PROTEASE FAMILY S9B,C DIPEPTIDYL-PEPTIDASE IV-RELATED"/>
    <property type="match status" value="1"/>
</dbReference>
<proteinExistence type="predicted"/>
<gene>
    <name evidence="4" type="ORF">QWY31_07700</name>
</gene>
<feature type="domain" description="Dipeptidylpeptidase IV N-terminal" evidence="3">
    <location>
        <begin position="233"/>
        <end position="500"/>
    </location>
</feature>
<feature type="chain" id="PRO_5046351989" evidence="1">
    <location>
        <begin position="20"/>
        <end position="785"/>
    </location>
</feature>
<dbReference type="Gene3D" id="3.40.50.1820">
    <property type="entry name" value="alpha/beta hydrolase"/>
    <property type="match status" value="1"/>
</dbReference>
<dbReference type="EMBL" id="JAUHJS010000003">
    <property type="protein sequence ID" value="MDN4165381.1"/>
    <property type="molecule type" value="Genomic_DNA"/>
</dbReference>
<accession>A0ABT8F5Y7</accession>
<dbReference type="InterPro" id="IPR029058">
    <property type="entry name" value="AB_hydrolase_fold"/>
</dbReference>
<keyword evidence="1" id="KW-0732">Signal</keyword>
<dbReference type="InterPro" id="IPR002469">
    <property type="entry name" value="Peptidase_S9B_N"/>
</dbReference>
<evidence type="ECO:0000313" key="5">
    <source>
        <dbReference type="Proteomes" id="UP001168552"/>
    </source>
</evidence>
<dbReference type="InterPro" id="IPR050278">
    <property type="entry name" value="Serine_Prot_S9B/DPPIV"/>
</dbReference>
<evidence type="ECO:0000313" key="4">
    <source>
        <dbReference type="EMBL" id="MDN4165381.1"/>
    </source>
</evidence>
<dbReference type="RefSeq" id="WP_320003906.1">
    <property type="nucleotide sequence ID" value="NZ_JAUHJS010000003.1"/>
</dbReference>
<evidence type="ECO:0000259" key="2">
    <source>
        <dbReference type="Pfam" id="PF00326"/>
    </source>
</evidence>
<evidence type="ECO:0000256" key="1">
    <source>
        <dbReference type="SAM" id="SignalP"/>
    </source>
</evidence>
<reference evidence="4" key="1">
    <citation type="submission" date="2023-06" db="EMBL/GenBank/DDBJ databases">
        <title>Cytophagales bacterium Strain LB-30, isolated from soil.</title>
        <authorList>
            <person name="Liu B."/>
        </authorList>
    </citation>
    <scope>NUCLEOTIDE SEQUENCE</scope>
    <source>
        <strain evidence="4">LB-30</strain>
    </source>
</reference>